<proteinExistence type="predicted"/>
<protein>
    <recommendedName>
        <fullName evidence="3">Fatty-acid and retinol-binding protein 1</fullName>
    </recommendedName>
</protein>
<dbReference type="AlphaFoldDB" id="A0A2S2P1U5"/>
<evidence type="ECO:0000313" key="2">
    <source>
        <dbReference type="EMBL" id="MBY23375.1"/>
    </source>
</evidence>
<evidence type="ECO:0008006" key="3">
    <source>
        <dbReference type="Google" id="ProtNLM"/>
    </source>
</evidence>
<gene>
    <name evidence="2" type="ORF">g.46036</name>
</gene>
<dbReference type="EMBL" id="GGMR01010756">
    <property type="protein sequence ID" value="MBY23375.1"/>
    <property type="molecule type" value="Transcribed_RNA"/>
</dbReference>
<organism evidence="2">
    <name type="scientific">Schizaphis graminum</name>
    <name type="common">Green bug aphid</name>
    <dbReference type="NCBI Taxonomy" id="13262"/>
    <lineage>
        <taxon>Eukaryota</taxon>
        <taxon>Metazoa</taxon>
        <taxon>Ecdysozoa</taxon>
        <taxon>Arthropoda</taxon>
        <taxon>Hexapoda</taxon>
        <taxon>Insecta</taxon>
        <taxon>Pterygota</taxon>
        <taxon>Neoptera</taxon>
        <taxon>Paraneoptera</taxon>
        <taxon>Hemiptera</taxon>
        <taxon>Sternorrhyncha</taxon>
        <taxon>Aphidomorpha</taxon>
        <taxon>Aphidoidea</taxon>
        <taxon>Aphididae</taxon>
        <taxon>Aphidini</taxon>
        <taxon>Schizaphis</taxon>
    </lineage>
</organism>
<name>A0A2S2P1U5_SCHGA</name>
<reference evidence="2" key="1">
    <citation type="submission" date="2018-04" db="EMBL/GenBank/DDBJ databases">
        <title>Transcriptome of Schizaphis graminum biotype I.</title>
        <authorList>
            <person name="Scully E.D."/>
            <person name="Geib S.M."/>
            <person name="Palmer N.A."/>
            <person name="Koch K."/>
            <person name="Bradshaw J."/>
            <person name="Heng-Moss T."/>
            <person name="Sarath G."/>
        </authorList>
    </citation>
    <scope>NUCLEOTIDE SEQUENCE</scope>
</reference>
<evidence type="ECO:0000256" key="1">
    <source>
        <dbReference type="SAM" id="SignalP"/>
    </source>
</evidence>
<feature type="chain" id="PRO_5015391563" description="Fatty-acid and retinol-binding protein 1" evidence="1">
    <location>
        <begin position="22"/>
        <end position="158"/>
    </location>
</feature>
<accession>A0A2S2P1U5</accession>
<keyword evidence="1" id="KW-0732">Signal</keyword>
<feature type="signal peptide" evidence="1">
    <location>
        <begin position="1"/>
        <end position="21"/>
    </location>
</feature>
<sequence length="158" mass="18139">MKTSYFFGFLISALVLQISSAESSEPTELDKMAANLMHSLVDVIEIPYRKLENILNPSAASGKKESFLKEIIVKFNRKKEEIEKAYLESLSPEERELTKKKLIEHANSSQRITNSIRDTSKAAKLMINTYFNNLPRHFQNKIFDLGKDFINILNKIKA</sequence>